<keyword evidence="2" id="KW-1185">Reference proteome</keyword>
<dbReference type="EMBL" id="ML209184">
    <property type="protein sequence ID" value="TFK58816.1"/>
    <property type="molecule type" value="Genomic_DNA"/>
</dbReference>
<name>A0ACD2ZZI6_9AGAR</name>
<reference evidence="1 2" key="1">
    <citation type="journal article" date="2019" name="Nat. Ecol. Evol.">
        <title>Megaphylogeny resolves global patterns of mushroom evolution.</title>
        <authorList>
            <person name="Varga T."/>
            <person name="Krizsan K."/>
            <person name="Foldi C."/>
            <person name="Dima B."/>
            <person name="Sanchez-Garcia M."/>
            <person name="Sanchez-Ramirez S."/>
            <person name="Szollosi G.J."/>
            <person name="Szarkandi J.G."/>
            <person name="Papp V."/>
            <person name="Albert L."/>
            <person name="Andreopoulos W."/>
            <person name="Angelini C."/>
            <person name="Antonin V."/>
            <person name="Barry K.W."/>
            <person name="Bougher N.L."/>
            <person name="Buchanan P."/>
            <person name="Buyck B."/>
            <person name="Bense V."/>
            <person name="Catcheside P."/>
            <person name="Chovatia M."/>
            <person name="Cooper J."/>
            <person name="Damon W."/>
            <person name="Desjardin D."/>
            <person name="Finy P."/>
            <person name="Geml J."/>
            <person name="Haridas S."/>
            <person name="Hughes K."/>
            <person name="Justo A."/>
            <person name="Karasinski D."/>
            <person name="Kautmanova I."/>
            <person name="Kiss B."/>
            <person name="Kocsube S."/>
            <person name="Kotiranta H."/>
            <person name="LaButti K.M."/>
            <person name="Lechner B.E."/>
            <person name="Liimatainen K."/>
            <person name="Lipzen A."/>
            <person name="Lukacs Z."/>
            <person name="Mihaltcheva S."/>
            <person name="Morgado L.N."/>
            <person name="Niskanen T."/>
            <person name="Noordeloos M.E."/>
            <person name="Ohm R.A."/>
            <person name="Ortiz-Santana B."/>
            <person name="Ovrebo C."/>
            <person name="Racz N."/>
            <person name="Riley R."/>
            <person name="Savchenko A."/>
            <person name="Shiryaev A."/>
            <person name="Soop K."/>
            <person name="Spirin V."/>
            <person name="Szebenyi C."/>
            <person name="Tomsovsky M."/>
            <person name="Tulloss R.E."/>
            <person name="Uehling J."/>
            <person name="Grigoriev I.V."/>
            <person name="Vagvolgyi C."/>
            <person name="Papp T."/>
            <person name="Martin F.M."/>
            <person name="Miettinen O."/>
            <person name="Hibbett D.S."/>
            <person name="Nagy L.G."/>
        </authorList>
    </citation>
    <scope>NUCLEOTIDE SEQUENCE [LARGE SCALE GENOMIC DNA]</scope>
    <source>
        <strain evidence="1 2">NL-1719</strain>
    </source>
</reference>
<accession>A0ACD2ZZI6</accession>
<protein>
    <submittedName>
        <fullName evidence="1">Uncharacterized protein</fullName>
    </submittedName>
</protein>
<proteinExistence type="predicted"/>
<feature type="non-terminal residue" evidence="1">
    <location>
        <position position="1"/>
    </location>
</feature>
<organism evidence="1 2">
    <name type="scientific">Pluteus cervinus</name>
    <dbReference type="NCBI Taxonomy" id="181527"/>
    <lineage>
        <taxon>Eukaryota</taxon>
        <taxon>Fungi</taxon>
        <taxon>Dikarya</taxon>
        <taxon>Basidiomycota</taxon>
        <taxon>Agaricomycotina</taxon>
        <taxon>Agaricomycetes</taxon>
        <taxon>Agaricomycetidae</taxon>
        <taxon>Agaricales</taxon>
        <taxon>Pluteineae</taxon>
        <taxon>Pluteaceae</taxon>
        <taxon>Pluteus</taxon>
    </lineage>
</organism>
<evidence type="ECO:0000313" key="1">
    <source>
        <dbReference type="EMBL" id="TFK58816.1"/>
    </source>
</evidence>
<gene>
    <name evidence="1" type="ORF">BDN72DRAFT_949637</name>
</gene>
<evidence type="ECO:0000313" key="2">
    <source>
        <dbReference type="Proteomes" id="UP000308600"/>
    </source>
</evidence>
<sequence>SNQRLFEATAAKLRQRVGHTSFKKVKGHSGDEGNEGADQKANEGAHKAVPDELDITVPKELKVTGAKLSSMTQSTLYKGVLYRVVKEERRRTRTNLDLIRHAVHDQFHILPTDETIWASFRNRDISRNIRSFMWRATHESYKCGKYWLNIPGYEERATCSQCDVTETMSHILVECPASGQETIWKLARGLLEAKGIEWWEPTLGGILGCAMADTRNETGRKLPGHNRLYRIVISESMHLIWRLRCEWRIQRDSNPQKKHTTNEIENRWTWIIDNRIKLDCTLTNHKVYGKKSLNSKRVFSTWNGVLENERDLPRNWANFTGVLVGIRARRPPGRNR</sequence>
<dbReference type="Proteomes" id="UP000308600">
    <property type="component" value="Unassembled WGS sequence"/>
</dbReference>